<dbReference type="RefSeq" id="WP_142809027.1">
    <property type="nucleotide sequence ID" value="NZ_CP036282.1"/>
</dbReference>
<name>A0A515EKV3_9BURK</name>
<evidence type="ECO:0000313" key="3">
    <source>
        <dbReference type="Proteomes" id="UP000317365"/>
    </source>
</evidence>
<organism evidence="2 3">
    <name type="scientific">Rhodoferax aquaticus</name>
    <dbReference type="NCBI Taxonomy" id="2527691"/>
    <lineage>
        <taxon>Bacteria</taxon>
        <taxon>Pseudomonadati</taxon>
        <taxon>Pseudomonadota</taxon>
        <taxon>Betaproteobacteria</taxon>
        <taxon>Burkholderiales</taxon>
        <taxon>Comamonadaceae</taxon>
        <taxon>Rhodoferax</taxon>
    </lineage>
</organism>
<dbReference type="EMBL" id="CP036282">
    <property type="protein sequence ID" value="QDL53294.1"/>
    <property type="molecule type" value="Genomic_DNA"/>
</dbReference>
<evidence type="ECO:0000259" key="1">
    <source>
        <dbReference type="Pfam" id="PF20376"/>
    </source>
</evidence>
<protein>
    <recommendedName>
        <fullName evidence="1">DUF6671 domain-containing protein</fullName>
    </recommendedName>
</protein>
<accession>A0A515EKV3</accession>
<sequence length="268" mass="28859">MPTLALLTQHAKQAALESALAEAGYTVETVHGYDTDTLGTFTGEVARRGTQLDAAATKAKLATQLSGQRYGLGSEGSFGPDPHVGLTAWASEVLAWWDADEKRLVYSVVQGPETNYDQTTANTWDEALAFAKSAGFERHGVIVGRPTEPHFSKACDNWCQLEKHVRGALAHGPVWLETDMRAHRNPTRMAMIGRCAEQLSQLLRTPCPACHSTGFGEVSPIYGAVCEACGEPSSALKAKATTCAVCGHVEQEVLRLTVPPSRCDYCNP</sequence>
<reference evidence="3" key="2">
    <citation type="journal article" date="2020" name="Int. J. Syst. Evol. Microbiol.">
        <title>Genomic insights into a novel species Rhodoferax aquaticus sp. nov., isolated from freshwater.</title>
        <authorList>
            <person name="Li T."/>
            <person name="Zhuo Y."/>
            <person name="Jin C.Z."/>
            <person name="Wu X."/>
            <person name="Ko S.R."/>
            <person name="Jin F.J."/>
            <person name="Ahn C.Y."/>
            <person name="Oh H.M."/>
            <person name="Lee H.G."/>
            <person name="Jin L."/>
        </authorList>
    </citation>
    <scope>NUCLEOTIDE SEQUENCE [LARGE SCALE GENOMIC DNA]</scope>
    <source>
        <strain evidence="3">Gr-4</strain>
    </source>
</reference>
<dbReference type="Pfam" id="PF20376">
    <property type="entry name" value="DUF6671"/>
    <property type="match status" value="1"/>
</dbReference>
<reference evidence="3" key="1">
    <citation type="submission" date="2019-02" db="EMBL/GenBank/DDBJ databases">
        <title>Complete genome sequence of Rhodoferax sp. Gr-4.</title>
        <authorList>
            <person name="Jin L."/>
        </authorList>
    </citation>
    <scope>NUCLEOTIDE SEQUENCE [LARGE SCALE GENOMIC DNA]</scope>
    <source>
        <strain evidence="3">Gr-4</strain>
    </source>
</reference>
<feature type="domain" description="DUF6671" evidence="1">
    <location>
        <begin position="58"/>
        <end position="268"/>
    </location>
</feature>
<dbReference type="AlphaFoldDB" id="A0A515EKV3"/>
<evidence type="ECO:0000313" key="2">
    <source>
        <dbReference type="EMBL" id="QDL53294.1"/>
    </source>
</evidence>
<dbReference type="KEGG" id="rhg:EXZ61_03390"/>
<gene>
    <name evidence="2" type="ORF">EXZ61_03390</name>
</gene>
<keyword evidence="3" id="KW-1185">Reference proteome</keyword>
<dbReference type="InterPro" id="IPR046612">
    <property type="entry name" value="DUF6671"/>
</dbReference>
<proteinExistence type="predicted"/>
<dbReference type="Proteomes" id="UP000317365">
    <property type="component" value="Chromosome"/>
</dbReference>